<dbReference type="EMBL" id="JAAQHG020000008">
    <property type="protein sequence ID" value="KAL1588110.1"/>
    <property type="molecule type" value="Genomic_DNA"/>
</dbReference>
<dbReference type="PANTHER" id="PTHR37490">
    <property type="entry name" value="EXPRESSED PROTEIN"/>
    <property type="match status" value="1"/>
</dbReference>
<evidence type="ECO:0000256" key="1">
    <source>
        <dbReference type="SAM" id="MobiDB-lite"/>
    </source>
</evidence>
<reference evidence="2 3" key="1">
    <citation type="journal article" date="2020" name="Microbiol. Resour. Announc.">
        <title>Draft Genome Sequence of a Cladosporium Species Isolated from the Mesophotic Ascidian Didemnum maculosum.</title>
        <authorList>
            <person name="Gioti A."/>
            <person name="Siaperas R."/>
            <person name="Nikolaivits E."/>
            <person name="Le Goff G."/>
            <person name="Ouazzani J."/>
            <person name="Kotoulas G."/>
            <person name="Topakas E."/>
        </authorList>
    </citation>
    <scope>NUCLEOTIDE SEQUENCE [LARGE SCALE GENOMIC DNA]</scope>
    <source>
        <strain evidence="2 3">TM138-S3</strain>
    </source>
</reference>
<accession>A0AB34KX36</accession>
<keyword evidence="3" id="KW-1185">Reference proteome</keyword>
<dbReference type="GeneID" id="96004758"/>
<comment type="caution">
    <text evidence="2">The sequence shown here is derived from an EMBL/GenBank/DDBJ whole genome shotgun (WGS) entry which is preliminary data.</text>
</comment>
<proteinExistence type="predicted"/>
<dbReference type="PANTHER" id="PTHR37490:SF3">
    <property type="entry name" value="DUF3431 DOMAIN CONTAINING PROTEIN"/>
    <property type="match status" value="1"/>
</dbReference>
<dbReference type="Pfam" id="PF11913">
    <property type="entry name" value="DUF3431"/>
    <property type="match status" value="1"/>
</dbReference>
<evidence type="ECO:0000313" key="2">
    <source>
        <dbReference type="EMBL" id="KAL1588110.1"/>
    </source>
</evidence>
<gene>
    <name evidence="2" type="ORF">WHR41_03314</name>
</gene>
<sequence>MRGRLLPLALIAGFSTLIAFFLIQGIPGTSTPQALGLGGASGPSKEEIASGKNIIPDLRASPPDSAKLLKPEDLSVPGAHLESPYPEGQTKPPGSEYTRTLVLASTRLENTSWVEEQLADMLAPSGPLSHAIYVVDDKTAPLHPPKNKGHEAMVYLSYIIDSYDELPDVSIFMHAHRYAWHNNELLDTDAVEMVRRLSPERVTRLGYMNLRCHWDPGCPDWLHPGAIEANTAKKEENLIAAAWTQLFPLDPIPTVLAQPCCAQFAVSRERILATPKQRYVYLRDWIQRTELSDYLSGRVFEYIWQFIFSAAPTHCPSMSACYCDGYGVCFGNYDVFNDYFKLRYEMNEFKEELRVWWRKADAIEQLKKYTADGKKLPEDAEVEFPEYGRDVWLERKIAEMNAELKKRTAAAIELGKDPRQRALEAGRPWKEGDGF</sequence>
<dbReference type="Proteomes" id="UP000803884">
    <property type="component" value="Unassembled WGS sequence"/>
</dbReference>
<name>A0AB34KX36_9PEZI</name>
<protein>
    <submittedName>
        <fullName evidence="2">Uncharacterized protein</fullName>
    </submittedName>
</protein>
<dbReference type="AlphaFoldDB" id="A0AB34KX36"/>
<feature type="region of interest" description="Disordered" evidence="1">
    <location>
        <begin position="77"/>
        <end position="96"/>
    </location>
</feature>
<evidence type="ECO:0000313" key="3">
    <source>
        <dbReference type="Proteomes" id="UP000803884"/>
    </source>
</evidence>
<dbReference type="InterPro" id="IPR021838">
    <property type="entry name" value="DUF3431"/>
</dbReference>
<dbReference type="RefSeq" id="XP_069231215.1">
    <property type="nucleotide sequence ID" value="XM_069371920.1"/>
</dbReference>
<organism evidence="2 3">
    <name type="scientific">Cladosporium halotolerans</name>
    <dbReference type="NCBI Taxonomy" id="1052096"/>
    <lineage>
        <taxon>Eukaryota</taxon>
        <taxon>Fungi</taxon>
        <taxon>Dikarya</taxon>
        <taxon>Ascomycota</taxon>
        <taxon>Pezizomycotina</taxon>
        <taxon>Dothideomycetes</taxon>
        <taxon>Dothideomycetidae</taxon>
        <taxon>Cladosporiales</taxon>
        <taxon>Cladosporiaceae</taxon>
        <taxon>Cladosporium</taxon>
    </lineage>
</organism>